<dbReference type="GO" id="GO:0046933">
    <property type="term" value="F:proton-transporting ATP synthase activity, rotational mechanism"/>
    <property type="evidence" value="ECO:0007669"/>
    <property type="project" value="InterPro"/>
</dbReference>
<evidence type="ECO:0000256" key="6">
    <source>
        <dbReference type="ARBA" id="ARBA00023136"/>
    </source>
</evidence>
<dbReference type="Pfam" id="PF02823">
    <property type="entry name" value="ATP-synt_DE_N"/>
    <property type="match status" value="1"/>
</dbReference>
<comment type="subcellular location">
    <subcellularLocation>
        <location evidence="1">Membrane</location>
        <topology evidence="1">Peripheral membrane protein</topology>
    </subcellularLocation>
</comment>
<evidence type="ECO:0000256" key="3">
    <source>
        <dbReference type="ARBA" id="ARBA00022448"/>
    </source>
</evidence>
<dbReference type="AlphaFoldDB" id="A0A8F8SPV5"/>
<keyword evidence="9" id="KW-0175">Coiled coil</keyword>
<keyword evidence="4" id="KW-0406">Ion transport</keyword>
<dbReference type="PANTHER" id="PTHR13822">
    <property type="entry name" value="ATP SYNTHASE DELTA/EPSILON CHAIN"/>
    <property type="match status" value="1"/>
</dbReference>
<accession>A0A8F8SPV5</accession>
<keyword evidence="5" id="KW-0793">Thylakoid</keyword>
<evidence type="ECO:0000256" key="2">
    <source>
        <dbReference type="ARBA" id="ARBA00005712"/>
    </source>
</evidence>
<keyword evidence="7" id="KW-0139">CF(1)</keyword>
<keyword evidence="6" id="KW-0472">Membrane</keyword>
<gene>
    <name evidence="11" type="primary">atpE</name>
</gene>
<evidence type="ECO:0000256" key="5">
    <source>
        <dbReference type="ARBA" id="ARBA00023078"/>
    </source>
</evidence>
<feature type="coiled-coil region" evidence="9">
    <location>
        <begin position="84"/>
        <end position="116"/>
    </location>
</feature>
<dbReference type="PANTHER" id="PTHR13822:SF10">
    <property type="entry name" value="ATP SYNTHASE EPSILON CHAIN, CHLOROPLASTIC"/>
    <property type="match status" value="1"/>
</dbReference>
<feature type="domain" description="ATP synthase F1 complex delta/epsilon subunit N-terminal" evidence="10">
    <location>
        <begin position="4"/>
        <end position="80"/>
    </location>
</feature>
<dbReference type="Gene3D" id="2.60.15.10">
    <property type="entry name" value="F0F1 ATP synthase delta/epsilon subunit, N-terminal"/>
    <property type="match status" value="1"/>
</dbReference>
<dbReference type="HAMAP" id="MF_00530">
    <property type="entry name" value="ATP_synth_epsil_bac"/>
    <property type="match status" value="1"/>
</dbReference>
<comment type="similarity">
    <text evidence="2">Belongs to the ATPase epsilon chain family.</text>
</comment>
<proteinExistence type="inferred from homology"/>
<evidence type="ECO:0000256" key="1">
    <source>
        <dbReference type="ARBA" id="ARBA00004170"/>
    </source>
</evidence>
<geneLocation type="plastid" evidence="11"/>
<keyword evidence="8" id="KW-0066">ATP synthesis</keyword>
<dbReference type="InterPro" id="IPR001469">
    <property type="entry name" value="ATP_synth_F1_dsu/esu"/>
</dbReference>
<evidence type="ECO:0000259" key="10">
    <source>
        <dbReference type="Pfam" id="PF02823"/>
    </source>
</evidence>
<protein>
    <submittedName>
        <fullName evidence="11">CF1 epsilon subunit of ATP synthase</fullName>
    </submittedName>
</protein>
<dbReference type="InterPro" id="IPR036771">
    <property type="entry name" value="ATPsynth_dsu/esu_N"/>
</dbReference>
<sequence>MVINVSVLTPDRVICSTTADEIVLPGLTGLVGVFEGHATLITALDIGLLRIKLDGKWTPIILFGGLAEIDRDYVTVLVNSVEEINDVESNNLRKEIEQANLEVERLTLEIETAETSKIRLDASEKLKRASALLQAKNYLI</sequence>
<dbReference type="NCBIfam" id="TIGR01216">
    <property type="entry name" value="ATP_synt_epsi"/>
    <property type="match status" value="1"/>
</dbReference>
<dbReference type="InterPro" id="IPR020546">
    <property type="entry name" value="ATP_synth_F1_dsu/esu_N"/>
</dbReference>
<evidence type="ECO:0000256" key="9">
    <source>
        <dbReference type="SAM" id="Coils"/>
    </source>
</evidence>
<dbReference type="SUPFAM" id="SSF51344">
    <property type="entry name" value="Epsilon subunit of F1F0-ATP synthase N-terminal domain"/>
    <property type="match status" value="1"/>
</dbReference>
<evidence type="ECO:0000313" key="11">
    <source>
        <dbReference type="EMBL" id="QYB19271.1"/>
    </source>
</evidence>
<evidence type="ECO:0000256" key="8">
    <source>
        <dbReference type="ARBA" id="ARBA00023310"/>
    </source>
</evidence>
<dbReference type="GO" id="GO:0045259">
    <property type="term" value="C:proton-transporting ATP synthase complex"/>
    <property type="evidence" value="ECO:0007669"/>
    <property type="project" value="UniProtKB-KW"/>
</dbReference>
<dbReference type="EMBL" id="MZ365055">
    <property type="protein sequence ID" value="QYB19271.1"/>
    <property type="molecule type" value="Genomic_DNA"/>
</dbReference>
<name>A0A8F8SPV5_9STRA</name>
<keyword evidence="3" id="KW-0813">Transport</keyword>
<evidence type="ECO:0000256" key="7">
    <source>
        <dbReference type="ARBA" id="ARBA00023196"/>
    </source>
</evidence>
<organism evidence="11">
    <name type="scientific">Climaconeis cf. scalaris</name>
    <dbReference type="NCBI Taxonomy" id="2846828"/>
    <lineage>
        <taxon>Eukaryota</taxon>
        <taxon>Sar</taxon>
        <taxon>Stramenopiles</taxon>
        <taxon>Ochrophyta</taxon>
        <taxon>Bacillariophyta</taxon>
        <taxon>Bacillariophyceae</taxon>
        <taxon>Bacillariophycidae</taxon>
        <taxon>Naviculales</taxon>
        <taxon>Berkeleyaceae</taxon>
        <taxon>Climaconeis</taxon>
    </lineage>
</organism>
<reference evidence="11" key="1">
    <citation type="journal article" date="2021" name="Int. J. Mol. Sci.">
        <title>Extreme Enlargement of the Inverted Repeat Region in the Plastid Genomes of Diatoms from the Genus Climaconeis.</title>
        <authorList>
            <person name="Gastineau R."/>
            <person name="Davidovich N.A."/>
            <person name="Davidovich O.I."/>
            <person name="Lemieux C."/>
            <person name="Turmel M."/>
            <person name="Wrobel R.J."/>
            <person name="Witkowski A."/>
        </authorList>
    </citation>
    <scope>NUCLEOTIDE SEQUENCE</scope>
    <source>
        <strain evidence="11">SZCZ1889</strain>
    </source>
</reference>
<dbReference type="CDD" id="cd12152">
    <property type="entry name" value="F1-ATPase_delta"/>
    <property type="match status" value="1"/>
</dbReference>
<keyword evidence="11" id="KW-0934">Plastid</keyword>
<evidence type="ECO:0000256" key="4">
    <source>
        <dbReference type="ARBA" id="ARBA00023065"/>
    </source>
</evidence>